<dbReference type="SUPFAM" id="SSF81296">
    <property type="entry name" value="E set domains"/>
    <property type="match status" value="2"/>
</dbReference>
<dbReference type="SMART" id="SM01017">
    <property type="entry name" value="Arrestin_C"/>
    <property type="match status" value="1"/>
</dbReference>
<dbReference type="Pfam" id="PF02752">
    <property type="entry name" value="Arrestin_C"/>
    <property type="match status" value="1"/>
</dbReference>
<protein>
    <submittedName>
        <fullName evidence="4">Arrestin_C domain-containing protein</fullName>
    </submittedName>
</protein>
<dbReference type="VEuPathDB" id="VectorBase:MDOA012275"/>
<accession>A0A1I8N780</accession>
<dbReference type="InterPro" id="IPR014752">
    <property type="entry name" value="Arrestin-like_C"/>
</dbReference>
<keyword evidence="2" id="KW-0716">Sensory transduction</keyword>
<name>A0A1I8N780_MUSDO</name>
<dbReference type="InterPro" id="IPR011021">
    <property type="entry name" value="Arrestin-like_N"/>
</dbReference>
<evidence type="ECO:0000259" key="3">
    <source>
        <dbReference type="SMART" id="SM01017"/>
    </source>
</evidence>
<dbReference type="PANTHER" id="PTHR11188">
    <property type="entry name" value="ARRESTIN DOMAIN CONTAINING PROTEIN"/>
    <property type="match status" value="1"/>
</dbReference>
<dbReference type="STRING" id="7370.A0A1I8N780"/>
<comment type="similarity">
    <text evidence="1">Belongs to the arrestin family.</text>
</comment>
<sequence>MPITCEFQLNNQRATYFTGKTFAGSIILTTTSDKDIRNIRIRFLGKAKVYWNNTRLYGRFISSIIASENYAYKCEETYVHQQVIARGKGTLLTGCHSPVSAEESYYPTCFTLASGKISFEFTLPFRGFASGQILPYSLQISNQSMIDISGYKLELVEAITYIAKHPYYKERKKRWVLAKAVFMDPCLRLTNRQFNRSLQLPSIAPSCRNQCIIQWQHLLELKIIAGGCFGNKSVAIPIVIGSVPLIESVQEECQENFI</sequence>
<organism evidence="4">
    <name type="scientific">Musca domestica</name>
    <name type="common">House fly</name>
    <dbReference type="NCBI Taxonomy" id="7370"/>
    <lineage>
        <taxon>Eukaryota</taxon>
        <taxon>Metazoa</taxon>
        <taxon>Ecdysozoa</taxon>
        <taxon>Arthropoda</taxon>
        <taxon>Hexapoda</taxon>
        <taxon>Insecta</taxon>
        <taxon>Pterygota</taxon>
        <taxon>Neoptera</taxon>
        <taxon>Endopterygota</taxon>
        <taxon>Diptera</taxon>
        <taxon>Brachycera</taxon>
        <taxon>Muscomorpha</taxon>
        <taxon>Muscoidea</taxon>
        <taxon>Muscidae</taxon>
        <taxon>Musca</taxon>
    </lineage>
</organism>
<dbReference type="InterPro" id="IPR011022">
    <property type="entry name" value="Arrestin_C-like"/>
</dbReference>
<evidence type="ECO:0000256" key="1">
    <source>
        <dbReference type="ARBA" id="ARBA00005298"/>
    </source>
</evidence>
<dbReference type="Gene3D" id="2.60.40.640">
    <property type="match status" value="1"/>
</dbReference>
<dbReference type="PANTHER" id="PTHR11188:SF167">
    <property type="entry name" value="ARRESTIN C-TERMINAL-LIKE DOMAIN-CONTAINING PROTEIN-RELATED"/>
    <property type="match status" value="1"/>
</dbReference>
<dbReference type="GO" id="GO:0005737">
    <property type="term" value="C:cytoplasm"/>
    <property type="evidence" value="ECO:0007669"/>
    <property type="project" value="TreeGrafter"/>
</dbReference>
<dbReference type="EnsemblMetazoa" id="MDOA012275-RB">
    <property type="protein sequence ID" value="MDOA012275-PB"/>
    <property type="gene ID" value="MDOA012275"/>
</dbReference>
<evidence type="ECO:0000313" key="4">
    <source>
        <dbReference type="EnsemblMetazoa" id="MDOA012275-PB"/>
    </source>
</evidence>
<proteinExistence type="inferred from homology"/>
<reference evidence="4" key="1">
    <citation type="submission" date="2020-05" db="UniProtKB">
        <authorList>
            <consortium name="EnsemblMetazoa"/>
        </authorList>
    </citation>
    <scope>IDENTIFICATION</scope>
    <source>
        <strain evidence="4">Aabys</strain>
    </source>
</reference>
<dbReference type="InterPro" id="IPR014756">
    <property type="entry name" value="Ig_E-set"/>
</dbReference>
<evidence type="ECO:0000256" key="2">
    <source>
        <dbReference type="ARBA" id="ARBA00022606"/>
    </source>
</evidence>
<feature type="domain" description="Arrestin C-terminal-like" evidence="3">
    <location>
        <begin position="113"/>
        <end position="245"/>
    </location>
</feature>
<dbReference type="GO" id="GO:0015031">
    <property type="term" value="P:protein transport"/>
    <property type="evidence" value="ECO:0007669"/>
    <property type="project" value="TreeGrafter"/>
</dbReference>
<dbReference type="Pfam" id="PF00339">
    <property type="entry name" value="Arrestin_N"/>
    <property type="match status" value="1"/>
</dbReference>
<dbReference type="eggNOG" id="KOG3780">
    <property type="taxonomic scope" value="Eukaryota"/>
</dbReference>
<dbReference type="InterPro" id="IPR050357">
    <property type="entry name" value="Arrestin_domain-protein"/>
</dbReference>
<dbReference type="AlphaFoldDB" id="A0A1I8N780"/>
<dbReference type="VEuPathDB" id="VectorBase:MDOMA2_009993"/>